<dbReference type="GO" id="GO:0034657">
    <property type="term" value="C:GID complex"/>
    <property type="evidence" value="ECO:0007669"/>
    <property type="project" value="TreeGrafter"/>
</dbReference>
<dbReference type="GO" id="GO:0043161">
    <property type="term" value="P:proteasome-mediated ubiquitin-dependent protein catabolic process"/>
    <property type="evidence" value="ECO:0007669"/>
    <property type="project" value="TreeGrafter"/>
</dbReference>
<dbReference type="SUPFAM" id="SSF48371">
    <property type="entry name" value="ARM repeat"/>
    <property type="match status" value="1"/>
</dbReference>
<keyword evidence="3" id="KW-0963">Cytoplasm</keyword>
<reference evidence="7" key="1">
    <citation type="submission" date="2021-01" db="EMBL/GenBank/DDBJ databases">
        <title>Caligus Genome Assembly.</title>
        <authorList>
            <person name="Gallardo-Escarate C."/>
        </authorList>
    </citation>
    <scope>NUCLEOTIDE SEQUENCE [LARGE SCALE GENOMIC DNA]</scope>
</reference>
<dbReference type="InterPro" id="IPR016024">
    <property type="entry name" value="ARM-type_fold"/>
</dbReference>
<evidence type="ECO:0008006" key="8">
    <source>
        <dbReference type="Google" id="ProtNLM"/>
    </source>
</evidence>
<feature type="non-terminal residue" evidence="6">
    <location>
        <position position="1"/>
    </location>
</feature>
<evidence type="ECO:0000256" key="1">
    <source>
        <dbReference type="ARBA" id="ARBA00004123"/>
    </source>
</evidence>
<comment type="subcellular location">
    <subcellularLocation>
        <location evidence="2">Cytoplasm</location>
    </subcellularLocation>
    <subcellularLocation>
        <location evidence="1">Nucleus</location>
    </subcellularLocation>
</comment>
<evidence type="ECO:0000313" key="7">
    <source>
        <dbReference type="Proteomes" id="UP000595437"/>
    </source>
</evidence>
<evidence type="ECO:0000256" key="2">
    <source>
        <dbReference type="ARBA" id="ARBA00004496"/>
    </source>
</evidence>
<sequence>SVVLILDSDNHCDVKEQALCILGNIADGDSAKDFIMSHEDIMEKVINFMVHSNVQLQMAAVYSIQNLIWNEEEGSKERQKILVEMGVRKILHQLLTSTDSLSEP</sequence>
<feature type="non-terminal residue" evidence="6">
    <location>
        <position position="104"/>
    </location>
</feature>
<dbReference type="InterPro" id="IPR038739">
    <property type="entry name" value="ARMC8/Vid28"/>
</dbReference>
<proteinExistence type="predicted"/>
<evidence type="ECO:0000256" key="3">
    <source>
        <dbReference type="ARBA" id="ARBA00022490"/>
    </source>
</evidence>
<evidence type="ECO:0000256" key="5">
    <source>
        <dbReference type="ARBA" id="ARBA00023242"/>
    </source>
</evidence>
<name>A0A7T8KFN3_CALRO</name>
<dbReference type="EMBL" id="CP045894">
    <property type="protein sequence ID" value="QQP54971.1"/>
    <property type="molecule type" value="Genomic_DNA"/>
</dbReference>
<dbReference type="OrthoDB" id="5559898at2759"/>
<accession>A0A7T8KFN3</accession>
<keyword evidence="7" id="KW-1185">Reference proteome</keyword>
<protein>
    <recommendedName>
        <fullName evidence="8">Armadillo repeat-containing protein 8</fullName>
    </recommendedName>
</protein>
<keyword evidence="5" id="KW-0539">Nucleus</keyword>
<evidence type="ECO:0000313" key="6">
    <source>
        <dbReference type="EMBL" id="QQP54971.1"/>
    </source>
</evidence>
<dbReference type="AlphaFoldDB" id="A0A7T8KFN3"/>
<dbReference type="GO" id="GO:0005737">
    <property type="term" value="C:cytoplasm"/>
    <property type="evidence" value="ECO:0007669"/>
    <property type="project" value="UniProtKB-SubCell"/>
</dbReference>
<gene>
    <name evidence="6" type="ORF">FKW44_007981</name>
</gene>
<keyword evidence="4" id="KW-0677">Repeat</keyword>
<dbReference type="Gene3D" id="1.25.10.10">
    <property type="entry name" value="Leucine-rich Repeat Variant"/>
    <property type="match status" value="1"/>
</dbReference>
<dbReference type="InterPro" id="IPR011989">
    <property type="entry name" value="ARM-like"/>
</dbReference>
<dbReference type="PANTHER" id="PTHR15651:SF7">
    <property type="entry name" value="ARMADILLO REPEAT-CONTAINING PROTEIN 8"/>
    <property type="match status" value="1"/>
</dbReference>
<dbReference type="PANTHER" id="PTHR15651">
    <property type="entry name" value="ARMADILLO REPEAT-CONTAINING PROTEIN 8"/>
    <property type="match status" value="1"/>
</dbReference>
<evidence type="ECO:0000256" key="4">
    <source>
        <dbReference type="ARBA" id="ARBA00022737"/>
    </source>
</evidence>
<dbReference type="Proteomes" id="UP000595437">
    <property type="component" value="Chromosome 5"/>
</dbReference>
<organism evidence="6 7">
    <name type="scientific">Caligus rogercresseyi</name>
    <name type="common">Sea louse</name>
    <dbReference type="NCBI Taxonomy" id="217165"/>
    <lineage>
        <taxon>Eukaryota</taxon>
        <taxon>Metazoa</taxon>
        <taxon>Ecdysozoa</taxon>
        <taxon>Arthropoda</taxon>
        <taxon>Crustacea</taxon>
        <taxon>Multicrustacea</taxon>
        <taxon>Hexanauplia</taxon>
        <taxon>Copepoda</taxon>
        <taxon>Siphonostomatoida</taxon>
        <taxon>Caligidae</taxon>
        <taxon>Caligus</taxon>
    </lineage>
</organism>
<dbReference type="GO" id="GO:0005634">
    <property type="term" value="C:nucleus"/>
    <property type="evidence" value="ECO:0007669"/>
    <property type="project" value="UniProtKB-SubCell"/>
</dbReference>